<keyword evidence="2" id="KW-0723">Serine/threonine-protein kinase</keyword>
<dbReference type="GO" id="GO:0005737">
    <property type="term" value="C:cytoplasm"/>
    <property type="evidence" value="ECO:0000318"/>
    <property type="project" value="GO_Central"/>
</dbReference>
<dbReference type="SUPFAM" id="SSF56112">
    <property type="entry name" value="Protein kinase-like (PK-like)"/>
    <property type="match status" value="1"/>
</dbReference>
<dbReference type="Gene3D" id="1.10.238.10">
    <property type="entry name" value="EF-hand"/>
    <property type="match status" value="2"/>
</dbReference>
<evidence type="ECO:0000256" key="4">
    <source>
        <dbReference type="ARBA" id="ARBA00022741"/>
    </source>
</evidence>
<dbReference type="GeneID" id="5013959"/>
<dbReference type="OrthoDB" id="26525at2759"/>
<dbReference type="InterPro" id="IPR050205">
    <property type="entry name" value="CDPK_Ser/Thr_kinases"/>
</dbReference>
<name>A0BQG0_PARTE</name>
<dbReference type="GO" id="GO:0005524">
    <property type="term" value="F:ATP binding"/>
    <property type="evidence" value="ECO:0007669"/>
    <property type="project" value="UniProtKB-KW"/>
</dbReference>
<comment type="cofactor">
    <cofactor evidence="1">
        <name>Mg(2+)</name>
        <dbReference type="ChEBI" id="CHEBI:18420"/>
    </cofactor>
</comment>
<dbReference type="InterPro" id="IPR011992">
    <property type="entry name" value="EF-hand-dom_pair"/>
</dbReference>
<evidence type="ECO:0000256" key="2">
    <source>
        <dbReference type="ARBA" id="ARBA00022527"/>
    </source>
</evidence>
<dbReference type="PROSITE" id="PS50011">
    <property type="entry name" value="PROTEIN_KINASE_DOM"/>
    <property type="match status" value="1"/>
</dbReference>
<keyword evidence="12" id="KW-1185">Reference proteome</keyword>
<dbReference type="FunFam" id="1.10.510.10:FF:002405">
    <property type="match status" value="1"/>
</dbReference>
<sequence>MGSCIAKKQKEEVHSRNTSKLKVVIPKNQMLESNPVYAEMPFDQGDCFQLNKNLFKDEYILIDSHPFLSTEYGIYQWCYSKKTDSRKLVKTIKKTEDPKSDEPVLILKNIHMMQYLDHPNIAKMIEYFNESLHYYIVYEDYEGGNLLSKMITRGENPQQMAAIIIEQVLSTLLYLHSKNIIYRFLNHNTLLCDDKLNITFVEFGAAKKISQYIQLPVGDQHYQSPEMLNGNYSFKSDIWAVGVLLHFLLSGAMPFDGVMASSIKNSIMRGIVKLEDTFDWDKIPDAKEFVRKLLNFSQNQRPSAADALKDRWIEKAKLKKLALKINPALTNLRKFQKCEVLVEAIIMQIVQMTLTQEQKGEILQIFQEFDQNRDGKISTQELIEGTYCIIDRGYKKYQTSTKLEDQDIEKLVKKIDSNGNGYLDYTEFLLACQDKKKLLTVEKLKLVFAQLDVDKDNALSMMEMRRIFGGNRISDKNWHNILSKTNLKQKSVLTEQEFLEFIIKTMQNDHSFQ</sequence>
<evidence type="ECO:0000256" key="1">
    <source>
        <dbReference type="ARBA" id="ARBA00001946"/>
    </source>
</evidence>
<dbReference type="Proteomes" id="UP000000600">
    <property type="component" value="Unassembled WGS sequence"/>
</dbReference>
<dbReference type="Pfam" id="PF13202">
    <property type="entry name" value="EF-hand_5"/>
    <property type="match status" value="1"/>
</dbReference>
<dbReference type="GO" id="GO:0005634">
    <property type="term" value="C:nucleus"/>
    <property type="evidence" value="ECO:0000318"/>
    <property type="project" value="GO_Central"/>
</dbReference>
<dbReference type="InterPro" id="IPR000719">
    <property type="entry name" value="Prot_kinase_dom"/>
</dbReference>
<dbReference type="OMA" id="PVGDQHY"/>
<comment type="similarity">
    <text evidence="8">Belongs to the protein kinase superfamily. Ser/Thr protein kinase family. CDPK subfamily.</text>
</comment>
<dbReference type="SUPFAM" id="SSF47473">
    <property type="entry name" value="EF-hand"/>
    <property type="match status" value="1"/>
</dbReference>
<dbReference type="GO" id="GO:0035556">
    <property type="term" value="P:intracellular signal transduction"/>
    <property type="evidence" value="ECO:0000318"/>
    <property type="project" value="GO_Central"/>
</dbReference>
<dbReference type="STRING" id="5888.A0BQG0"/>
<feature type="domain" description="EF-hand" evidence="10">
    <location>
        <begin position="439"/>
        <end position="474"/>
    </location>
</feature>
<dbReference type="PROSITE" id="PS50222">
    <property type="entry name" value="EF_HAND_2"/>
    <property type="match status" value="3"/>
</dbReference>
<keyword evidence="3" id="KW-0808">Transferase</keyword>
<evidence type="ECO:0000259" key="10">
    <source>
        <dbReference type="PROSITE" id="PS50222"/>
    </source>
</evidence>
<feature type="domain" description="Protein kinase" evidence="9">
    <location>
        <begin position="61"/>
        <end position="313"/>
    </location>
</feature>
<feature type="domain" description="EF-hand" evidence="10">
    <location>
        <begin position="357"/>
        <end position="392"/>
    </location>
</feature>
<dbReference type="EMBL" id="CT868009">
    <property type="protein sequence ID" value="CAK60777.1"/>
    <property type="molecule type" value="Genomic_DNA"/>
</dbReference>
<dbReference type="InterPro" id="IPR011009">
    <property type="entry name" value="Kinase-like_dom_sf"/>
</dbReference>
<dbReference type="SMART" id="SM00054">
    <property type="entry name" value="EFh"/>
    <property type="match status" value="3"/>
</dbReference>
<evidence type="ECO:0000313" key="11">
    <source>
        <dbReference type="EMBL" id="CAK60777.1"/>
    </source>
</evidence>
<evidence type="ECO:0000256" key="7">
    <source>
        <dbReference type="ARBA" id="ARBA00022840"/>
    </source>
</evidence>
<dbReference type="InterPro" id="IPR018247">
    <property type="entry name" value="EF_Hand_1_Ca_BS"/>
</dbReference>
<organism evidence="11 12">
    <name type="scientific">Paramecium tetraurelia</name>
    <dbReference type="NCBI Taxonomy" id="5888"/>
    <lineage>
        <taxon>Eukaryota</taxon>
        <taxon>Sar</taxon>
        <taxon>Alveolata</taxon>
        <taxon>Ciliophora</taxon>
        <taxon>Intramacronucleata</taxon>
        <taxon>Oligohymenophorea</taxon>
        <taxon>Peniculida</taxon>
        <taxon>Parameciidae</taxon>
        <taxon>Paramecium</taxon>
    </lineage>
</organism>
<dbReference type="Pfam" id="PF00069">
    <property type="entry name" value="Pkinase"/>
    <property type="match status" value="1"/>
</dbReference>
<dbReference type="GO" id="GO:0005509">
    <property type="term" value="F:calcium ion binding"/>
    <property type="evidence" value="ECO:0007669"/>
    <property type="project" value="InterPro"/>
</dbReference>
<dbReference type="InterPro" id="IPR002048">
    <property type="entry name" value="EF_hand_dom"/>
</dbReference>
<evidence type="ECO:0000256" key="6">
    <source>
        <dbReference type="ARBA" id="ARBA00022837"/>
    </source>
</evidence>
<protein>
    <submittedName>
        <fullName evidence="11">Uncharacterized protein</fullName>
    </submittedName>
</protein>
<keyword evidence="7" id="KW-0067">ATP-binding</keyword>
<dbReference type="Pfam" id="PF13499">
    <property type="entry name" value="EF-hand_7"/>
    <property type="match status" value="1"/>
</dbReference>
<dbReference type="HOGENOM" id="CLU_000288_37_4_1"/>
<dbReference type="FunFam" id="3.30.200.20:FF:001132">
    <property type="entry name" value="Si:ch211-285c6.3"/>
    <property type="match status" value="1"/>
</dbReference>
<proteinExistence type="inferred from homology"/>
<accession>A0BQG0</accession>
<gene>
    <name evidence="11" type="ORF">GSPATT00031006001</name>
</gene>
<evidence type="ECO:0000256" key="3">
    <source>
        <dbReference type="ARBA" id="ARBA00022679"/>
    </source>
</evidence>
<evidence type="ECO:0000256" key="8">
    <source>
        <dbReference type="ARBA" id="ARBA00024334"/>
    </source>
</evidence>
<dbReference type="KEGG" id="ptm:GSPATT00031006001"/>
<keyword evidence="6" id="KW-0106">Calcium</keyword>
<keyword evidence="4" id="KW-0547">Nucleotide-binding</keyword>
<feature type="domain" description="EF-hand" evidence="10">
    <location>
        <begin position="403"/>
        <end position="438"/>
    </location>
</feature>
<dbReference type="GO" id="GO:0005516">
    <property type="term" value="F:calmodulin binding"/>
    <property type="evidence" value="ECO:0000318"/>
    <property type="project" value="GO_Central"/>
</dbReference>
<evidence type="ECO:0000256" key="5">
    <source>
        <dbReference type="ARBA" id="ARBA00022777"/>
    </source>
</evidence>
<dbReference type="eggNOG" id="KOG0032">
    <property type="taxonomic scope" value="Eukaryota"/>
</dbReference>
<dbReference type="PANTHER" id="PTHR24349">
    <property type="entry name" value="SERINE/THREONINE-PROTEIN KINASE"/>
    <property type="match status" value="1"/>
</dbReference>
<evidence type="ECO:0000259" key="9">
    <source>
        <dbReference type="PROSITE" id="PS50011"/>
    </source>
</evidence>
<keyword evidence="5" id="KW-0418">Kinase</keyword>
<dbReference type="InParanoid" id="A0BQG0"/>
<dbReference type="Gene3D" id="1.10.510.10">
    <property type="entry name" value="Transferase(Phosphotransferase) domain 1"/>
    <property type="match status" value="1"/>
</dbReference>
<dbReference type="AlphaFoldDB" id="A0BQG0"/>
<dbReference type="RefSeq" id="XP_001428175.1">
    <property type="nucleotide sequence ID" value="XM_001428138.1"/>
</dbReference>
<reference evidence="11 12" key="1">
    <citation type="journal article" date="2006" name="Nature">
        <title>Global trends of whole-genome duplications revealed by the ciliate Paramecium tetraurelia.</title>
        <authorList>
            <consortium name="Genoscope"/>
            <person name="Aury J.-M."/>
            <person name="Jaillon O."/>
            <person name="Duret L."/>
            <person name="Noel B."/>
            <person name="Jubin C."/>
            <person name="Porcel B.M."/>
            <person name="Segurens B."/>
            <person name="Daubin V."/>
            <person name="Anthouard V."/>
            <person name="Aiach N."/>
            <person name="Arnaiz O."/>
            <person name="Billaut A."/>
            <person name="Beisson J."/>
            <person name="Blanc I."/>
            <person name="Bouhouche K."/>
            <person name="Camara F."/>
            <person name="Duharcourt S."/>
            <person name="Guigo R."/>
            <person name="Gogendeau D."/>
            <person name="Katinka M."/>
            <person name="Keller A.-M."/>
            <person name="Kissmehl R."/>
            <person name="Klotz C."/>
            <person name="Koll F."/>
            <person name="Le Moue A."/>
            <person name="Lepere C."/>
            <person name="Malinsky S."/>
            <person name="Nowacki M."/>
            <person name="Nowak J.K."/>
            <person name="Plattner H."/>
            <person name="Poulain J."/>
            <person name="Ruiz F."/>
            <person name="Serrano V."/>
            <person name="Zagulski M."/>
            <person name="Dessen P."/>
            <person name="Betermier M."/>
            <person name="Weissenbach J."/>
            <person name="Scarpelli C."/>
            <person name="Schachter V."/>
            <person name="Sperling L."/>
            <person name="Meyer E."/>
            <person name="Cohen J."/>
            <person name="Wincker P."/>
        </authorList>
    </citation>
    <scope>NUCLEOTIDE SEQUENCE [LARGE SCALE GENOMIC DNA]</scope>
    <source>
        <strain evidence="11 12">Stock d4-2</strain>
    </source>
</reference>
<evidence type="ECO:0000313" key="12">
    <source>
        <dbReference type="Proteomes" id="UP000000600"/>
    </source>
</evidence>
<dbReference type="Gene3D" id="3.30.200.20">
    <property type="entry name" value="Phosphorylase Kinase, domain 1"/>
    <property type="match status" value="1"/>
</dbReference>
<dbReference type="PROSITE" id="PS00018">
    <property type="entry name" value="EF_HAND_1"/>
    <property type="match status" value="3"/>
</dbReference>
<dbReference type="GO" id="GO:0009931">
    <property type="term" value="F:calcium-dependent protein serine/threonine kinase activity"/>
    <property type="evidence" value="ECO:0000318"/>
    <property type="project" value="GO_Central"/>
</dbReference>
<dbReference type="CDD" id="cd00051">
    <property type="entry name" value="EFh"/>
    <property type="match status" value="2"/>
</dbReference>
<dbReference type="GO" id="GO:0004683">
    <property type="term" value="F:calcium/calmodulin-dependent protein kinase activity"/>
    <property type="evidence" value="ECO:0000318"/>
    <property type="project" value="GO_Central"/>
</dbReference>